<organism evidence="7 8">
    <name type="scientific">Saccharibacter floricola DSM 15669</name>
    <dbReference type="NCBI Taxonomy" id="1123227"/>
    <lineage>
        <taxon>Bacteria</taxon>
        <taxon>Pseudomonadati</taxon>
        <taxon>Pseudomonadota</taxon>
        <taxon>Alphaproteobacteria</taxon>
        <taxon>Acetobacterales</taxon>
        <taxon>Acetobacteraceae</taxon>
        <taxon>Saccharibacter</taxon>
    </lineage>
</organism>
<feature type="transmembrane region" description="Helical" evidence="6">
    <location>
        <begin position="60"/>
        <end position="81"/>
    </location>
</feature>
<feature type="transmembrane region" description="Helical" evidence="6">
    <location>
        <begin position="320"/>
        <end position="341"/>
    </location>
</feature>
<feature type="transmembrane region" description="Helical" evidence="6">
    <location>
        <begin position="290"/>
        <end position="308"/>
    </location>
</feature>
<feature type="transmembrane region" description="Helical" evidence="6">
    <location>
        <begin position="107"/>
        <end position="125"/>
    </location>
</feature>
<evidence type="ECO:0000256" key="2">
    <source>
        <dbReference type="ARBA" id="ARBA00022475"/>
    </source>
</evidence>
<evidence type="ECO:0000313" key="7">
    <source>
        <dbReference type="EMBL" id="GBQ04896.1"/>
    </source>
</evidence>
<evidence type="ECO:0000256" key="6">
    <source>
        <dbReference type="SAM" id="Phobius"/>
    </source>
</evidence>
<accession>A0ABQ0NWP6</accession>
<dbReference type="RefSeq" id="WP_018979510.1">
    <property type="nucleotide sequence ID" value="NZ_BAQD01000001.1"/>
</dbReference>
<dbReference type="Pfam" id="PF03739">
    <property type="entry name" value="LptF_LptG"/>
    <property type="match status" value="1"/>
</dbReference>
<keyword evidence="2" id="KW-1003">Cell membrane</keyword>
<evidence type="ECO:0000256" key="5">
    <source>
        <dbReference type="ARBA" id="ARBA00023136"/>
    </source>
</evidence>
<evidence type="ECO:0000256" key="1">
    <source>
        <dbReference type="ARBA" id="ARBA00004651"/>
    </source>
</evidence>
<gene>
    <name evidence="7" type="ORF">AA15669_0203</name>
</gene>
<protein>
    <submittedName>
        <fullName evidence="7">Transporter YjgP/YjgQ</fullName>
    </submittedName>
</protein>
<feature type="transmembrane region" description="Helical" evidence="6">
    <location>
        <begin position="20"/>
        <end position="40"/>
    </location>
</feature>
<keyword evidence="5 6" id="KW-0472">Membrane</keyword>
<keyword evidence="3 6" id="KW-0812">Transmembrane</keyword>
<evidence type="ECO:0000313" key="8">
    <source>
        <dbReference type="Proteomes" id="UP001062901"/>
    </source>
</evidence>
<keyword evidence="8" id="KW-1185">Reference proteome</keyword>
<feature type="transmembrane region" description="Helical" evidence="6">
    <location>
        <begin position="347"/>
        <end position="367"/>
    </location>
</feature>
<evidence type="ECO:0000256" key="4">
    <source>
        <dbReference type="ARBA" id="ARBA00022989"/>
    </source>
</evidence>
<dbReference type="InterPro" id="IPR005495">
    <property type="entry name" value="LptG/LptF_permease"/>
</dbReference>
<comment type="caution">
    <text evidence="7">The sequence shown here is derived from an EMBL/GenBank/DDBJ whole genome shotgun (WGS) entry which is preliminary data.</text>
</comment>
<sequence length="387" mass="43133">MKNSLPTLDRYLLRQLIPPFSIALTTMLIALLLERLLILFNHLANSGSSIATFVTLLTDLLPHYMGLAVPAALCIAVFLTIHRMSEHNEIDALCAGHISLLRITVPYMKVGLILGVLSVFLYGYIQPVARYDYRAGFYFARHTGWAPHLQSGMFASTSGHTMITADRVDHGGSRLLRVFIRDVKKDGTVQIITAPKGLLTIAEQTEATQLDLWNGHIMSSKHPDTLGNDVTVTHFDHITRLIERAHKKTSFRSRGDDERELTILELAHALRHGAPGIPYKALRSELDFRLARAIAIPFIPLLSVALAVGRKRKKSAFRQIALAVILVGFDETLLFGHSLAAEGASPVWLSIWVPEIIFCTACILVLLSRSYPAWYRPSKRAHTDKHP</sequence>
<dbReference type="EMBL" id="BAQD01000001">
    <property type="protein sequence ID" value="GBQ04896.1"/>
    <property type="molecule type" value="Genomic_DNA"/>
</dbReference>
<comment type="subcellular location">
    <subcellularLocation>
        <location evidence="1">Cell membrane</location>
        <topology evidence="1">Multi-pass membrane protein</topology>
    </subcellularLocation>
</comment>
<dbReference type="PANTHER" id="PTHR33529">
    <property type="entry name" value="SLR0882 PROTEIN-RELATED"/>
    <property type="match status" value="1"/>
</dbReference>
<dbReference type="Proteomes" id="UP001062901">
    <property type="component" value="Unassembled WGS sequence"/>
</dbReference>
<proteinExistence type="predicted"/>
<name>A0ABQ0NWP6_9PROT</name>
<dbReference type="PANTHER" id="PTHR33529:SF6">
    <property type="entry name" value="YJGP_YJGQ FAMILY PERMEASE"/>
    <property type="match status" value="1"/>
</dbReference>
<evidence type="ECO:0000256" key="3">
    <source>
        <dbReference type="ARBA" id="ARBA00022692"/>
    </source>
</evidence>
<reference evidence="7" key="1">
    <citation type="submission" date="2013-04" db="EMBL/GenBank/DDBJ databases">
        <title>The genome sequencing project of 58 acetic acid bacteria.</title>
        <authorList>
            <person name="Okamoto-Kainuma A."/>
            <person name="Ishikawa M."/>
            <person name="Umino S."/>
            <person name="Koizumi Y."/>
            <person name="Shiwa Y."/>
            <person name="Yoshikawa H."/>
            <person name="Matsutani M."/>
            <person name="Matsushita K."/>
        </authorList>
    </citation>
    <scope>NUCLEOTIDE SEQUENCE</scope>
    <source>
        <strain evidence="7">DSM 15669</strain>
    </source>
</reference>
<keyword evidence="4 6" id="KW-1133">Transmembrane helix</keyword>